<feature type="region of interest" description="Disordered" evidence="1">
    <location>
        <begin position="1"/>
        <end position="30"/>
    </location>
</feature>
<keyword evidence="3" id="KW-1185">Reference proteome</keyword>
<dbReference type="EMBL" id="CAJZBQ010000062">
    <property type="protein sequence ID" value="CAG9335450.1"/>
    <property type="molecule type" value="Genomic_DNA"/>
</dbReference>
<reference evidence="2" key="1">
    <citation type="submission" date="2021-09" db="EMBL/GenBank/DDBJ databases">
        <authorList>
            <consortium name="AG Swart"/>
            <person name="Singh M."/>
            <person name="Singh A."/>
            <person name="Seah K."/>
            <person name="Emmerich C."/>
        </authorList>
    </citation>
    <scope>NUCLEOTIDE SEQUENCE</scope>
    <source>
        <strain evidence="2">ATCC30299</strain>
    </source>
</reference>
<organism evidence="2 3">
    <name type="scientific">Blepharisma stoltei</name>
    <dbReference type="NCBI Taxonomy" id="1481888"/>
    <lineage>
        <taxon>Eukaryota</taxon>
        <taxon>Sar</taxon>
        <taxon>Alveolata</taxon>
        <taxon>Ciliophora</taxon>
        <taxon>Postciliodesmatophora</taxon>
        <taxon>Heterotrichea</taxon>
        <taxon>Heterotrichida</taxon>
        <taxon>Blepharismidae</taxon>
        <taxon>Blepharisma</taxon>
    </lineage>
</organism>
<evidence type="ECO:0000313" key="2">
    <source>
        <dbReference type="EMBL" id="CAG9335450.1"/>
    </source>
</evidence>
<feature type="region of interest" description="Disordered" evidence="1">
    <location>
        <begin position="301"/>
        <end position="336"/>
    </location>
</feature>
<dbReference type="AlphaFoldDB" id="A0AAU9KIB5"/>
<evidence type="ECO:0000313" key="3">
    <source>
        <dbReference type="Proteomes" id="UP001162131"/>
    </source>
</evidence>
<dbReference type="Proteomes" id="UP001162131">
    <property type="component" value="Unassembled WGS sequence"/>
</dbReference>
<comment type="caution">
    <text evidence="2">The sequence shown here is derived from an EMBL/GenBank/DDBJ whole genome shotgun (WGS) entry which is preliminary data.</text>
</comment>
<feature type="compositionally biased region" description="Basic residues" evidence="1">
    <location>
        <begin position="303"/>
        <end position="312"/>
    </location>
</feature>
<proteinExistence type="predicted"/>
<name>A0AAU9KIB5_9CILI</name>
<feature type="compositionally biased region" description="Basic residues" evidence="1">
    <location>
        <begin position="1"/>
        <end position="11"/>
    </location>
</feature>
<evidence type="ECO:0000256" key="1">
    <source>
        <dbReference type="SAM" id="MobiDB-lite"/>
    </source>
</evidence>
<gene>
    <name evidence="2" type="ORF">BSTOLATCC_MIC63923</name>
</gene>
<accession>A0AAU9KIB5</accession>
<protein>
    <submittedName>
        <fullName evidence="2">Uncharacterized protein</fullName>
    </submittedName>
</protein>
<sequence length="379" mass="43201">MSKRNKQKSKATKNVLSSSRPNTPSLISRENPNDFSLLRVSEVPIETFKFFNQGSAESLRGEIINSITQIYGEYLNDYIAKKKKRLSSKNPLEQRQSYNLVIDQAFKLKLREALKHLVNHSAGIRELHNCLYESVHSFVDSLNGQLIELIGKSKMLQAISLVEAYHTLQNASNEIGKIVSCLFEDRELTFENMNKLLFYERIVKGSAPLIEHIKNQDSRHFVVPLIQKMEKESRCAASTFTLATPATISTRDFMNASGTMCNIPSDDSFSSFEGENQADPLHTMSLDELVKYINGEEITDNKKKTRKSKKSKASTAATSRSPKNESHENPSFDQEIENFKQRLEMCKILPKRIKPLVSQDYVDSLRSKIYALKEKHDAR</sequence>
<feature type="compositionally biased region" description="Polar residues" evidence="1">
    <location>
        <begin position="12"/>
        <end position="30"/>
    </location>
</feature>